<feature type="region of interest" description="Disordered" evidence="1">
    <location>
        <begin position="147"/>
        <end position="167"/>
    </location>
</feature>
<keyword evidence="3" id="KW-1185">Reference proteome</keyword>
<organism evidence="2 3">
    <name type="scientific">Myodes glareolus</name>
    <name type="common">Bank vole</name>
    <name type="synonym">Clethrionomys glareolus</name>
    <dbReference type="NCBI Taxonomy" id="447135"/>
    <lineage>
        <taxon>Eukaryota</taxon>
        <taxon>Metazoa</taxon>
        <taxon>Chordata</taxon>
        <taxon>Craniata</taxon>
        <taxon>Vertebrata</taxon>
        <taxon>Euteleostomi</taxon>
        <taxon>Mammalia</taxon>
        <taxon>Eutheria</taxon>
        <taxon>Euarchontoglires</taxon>
        <taxon>Glires</taxon>
        <taxon>Rodentia</taxon>
        <taxon>Myomorpha</taxon>
        <taxon>Muroidea</taxon>
        <taxon>Cricetidae</taxon>
        <taxon>Arvicolinae</taxon>
        <taxon>Myodes</taxon>
    </lineage>
</organism>
<evidence type="ECO:0000313" key="2">
    <source>
        <dbReference type="EMBL" id="KAK7814250.1"/>
    </source>
</evidence>
<dbReference type="EMBL" id="JBBHLL010000125">
    <property type="protein sequence ID" value="KAK7814250.1"/>
    <property type="molecule type" value="Genomic_DNA"/>
</dbReference>
<gene>
    <name evidence="2" type="ORF">U0070_000566</name>
</gene>
<reference evidence="2 3" key="1">
    <citation type="journal article" date="2023" name="bioRxiv">
        <title>Conserved and derived expression patterns and positive selection on dental genes reveal complex evolutionary context of ever-growing rodent molars.</title>
        <authorList>
            <person name="Calamari Z.T."/>
            <person name="Song A."/>
            <person name="Cohen E."/>
            <person name="Akter M."/>
            <person name="Roy R.D."/>
            <person name="Hallikas O."/>
            <person name="Christensen M.M."/>
            <person name="Li P."/>
            <person name="Marangoni P."/>
            <person name="Jernvall J."/>
            <person name="Klein O.D."/>
        </authorList>
    </citation>
    <scope>NUCLEOTIDE SEQUENCE [LARGE SCALE GENOMIC DNA]</scope>
    <source>
        <strain evidence="2">V071</strain>
    </source>
</reference>
<dbReference type="AlphaFoldDB" id="A0AAW0IHZ6"/>
<accession>A0AAW0IHZ6</accession>
<comment type="caution">
    <text evidence="2">The sequence shown here is derived from an EMBL/GenBank/DDBJ whole genome shotgun (WGS) entry which is preliminary data.</text>
</comment>
<proteinExistence type="predicted"/>
<evidence type="ECO:0000313" key="3">
    <source>
        <dbReference type="Proteomes" id="UP001488838"/>
    </source>
</evidence>
<evidence type="ECO:0000256" key="1">
    <source>
        <dbReference type="SAM" id="MobiDB-lite"/>
    </source>
</evidence>
<protein>
    <submittedName>
        <fullName evidence="2">Uncharacterized protein</fullName>
    </submittedName>
</protein>
<name>A0AAW0IHZ6_MYOGA</name>
<sequence length="235" mass="25409">MGKGVRNQIGSEDEAGITNSSVSPASLMMGHDLCHLPECQGCGKMANRKRSLDKDNRELASHRNFANLRAFMILGMVDPLEGVFHDPCLLKKQTELFIIAEGIHTRKHQKAHSVSVMLCPWAPCLMLPGGETKVGRQAGTTSRNYPIVISHDPKDQEGPSKLPSGPKKIIFSTNRAVADVVATECRTGQPNLKYCDEVPPPPSSGLKAVEVDVSTSSLLPHPEAVTGAPQVQNEK</sequence>
<feature type="region of interest" description="Disordered" evidence="1">
    <location>
        <begin position="1"/>
        <end position="21"/>
    </location>
</feature>
<feature type="region of interest" description="Disordered" evidence="1">
    <location>
        <begin position="215"/>
        <end position="235"/>
    </location>
</feature>
<dbReference type="Proteomes" id="UP001488838">
    <property type="component" value="Unassembled WGS sequence"/>
</dbReference>